<dbReference type="InterPro" id="IPR032710">
    <property type="entry name" value="NTF2-like_dom_sf"/>
</dbReference>
<evidence type="ECO:0000256" key="2">
    <source>
        <dbReference type="SAM" id="Phobius"/>
    </source>
</evidence>
<dbReference type="EMBL" id="BAAAOH010000001">
    <property type="protein sequence ID" value="GAA1995899.1"/>
    <property type="molecule type" value="Genomic_DNA"/>
</dbReference>
<feature type="transmembrane region" description="Helical" evidence="2">
    <location>
        <begin position="112"/>
        <end position="137"/>
    </location>
</feature>
<dbReference type="Pfam" id="PF10708">
    <property type="entry name" value="DUF2510"/>
    <property type="match status" value="1"/>
</dbReference>
<evidence type="ECO:0000313" key="5">
    <source>
        <dbReference type="Proteomes" id="UP001500326"/>
    </source>
</evidence>
<comment type="caution">
    <text evidence="4">The sequence shown here is derived from an EMBL/GenBank/DDBJ whole genome shotgun (WGS) entry which is preliminary data.</text>
</comment>
<evidence type="ECO:0000256" key="1">
    <source>
        <dbReference type="SAM" id="MobiDB-lite"/>
    </source>
</evidence>
<protein>
    <recommendedName>
        <fullName evidence="3">DUF2510 domain-containing protein</fullName>
    </recommendedName>
</protein>
<reference evidence="5" key="1">
    <citation type="journal article" date="2019" name="Int. J. Syst. Evol. Microbiol.">
        <title>The Global Catalogue of Microorganisms (GCM) 10K type strain sequencing project: providing services to taxonomists for standard genome sequencing and annotation.</title>
        <authorList>
            <consortium name="The Broad Institute Genomics Platform"/>
            <consortium name="The Broad Institute Genome Sequencing Center for Infectious Disease"/>
            <person name="Wu L."/>
            <person name="Ma J."/>
        </authorList>
    </citation>
    <scope>NUCLEOTIDE SEQUENCE [LARGE SCALE GENOMIC DNA]</scope>
    <source>
        <strain evidence="5">JCM 14902</strain>
    </source>
</reference>
<evidence type="ECO:0000313" key="4">
    <source>
        <dbReference type="EMBL" id="GAA1995899.1"/>
    </source>
</evidence>
<keyword evidence="2" id="KW-0472">Membrane</keyword>
<feature type="region of interest" description="Disordered" evidence="1">
    <location>
        <begin position="144"/>
        <end position="167"/>
    </location>
</feature>
<dbReference type="Proteomes" id="UP001500326">
    <property type="component" value="Unassembled WGS sequence"/>
</dbReference>
<proteinExistence type="predicted"/>
<keyword evidence="2" id="KW-0812">Transmembrane</keyword>
<feature type="domain" description="DUF2510" evidence="3">
    <location>
        <begin position="6"/>
        <end position="36"/>
    </location>
</feature>
<organism evidence="4 5">
    <name type="scientific">Microbacterium pumilum</name>
    <dbReference type="NCBI Taxonomy" id="344165"/>
    <lineage>
        <taxon>Bacteria</taxon>
        <taxon>Bacillati</taxon>
        <taxon>Actinomycetota</taxon>
        <taxon>Actinomycetes</taxon>
        <taxon>Micrococcales</taxon>
        <taxon>Microbacteriaceae</taxon>
        <taxon>Microbacterium</taxon>
    </lineage>
</organism>
<dbReference type="SUPFAM" id="SSF54427">
    <property type="entry name" value="NTF2-like"/>
    <property type="match status" value="1"/>
</dbReference>
<gene>
    <name evidence="4" type="ORF">GCM10009777_35620</name>
</gene>
<name>A0ABP5EIH6_9MICO</name>
<sequence>MTTTPPGWYDDGHGAMRWWDGTVWTEHVATPEHEPAAYAEQPSGATEPLHPDAHARTAYPGGYPAGYPGAEEAVYPPDAGYAGAYPAGEPPVYPTDGGAFIAATEPRKSRLWIVWVVLGVIVLGIVIALAVLVPVLFLSLTSNAGSSGQSTGGTSTEEPAEIDPPTGADETAAAAAVEMFNDAIESNDCAAYFASTTEQFRNALEVVDCDEFAQATENFTTDFTDYELTVTSVEQEGDSISVYTTETYTSPLDDQGEEAAQPQQYEDHFRYIVVGTPDGWLVDESYSADQ</sequence>
<feature type="compositionally biased region" description="Low complexity" evidence="1">
    <location>
        <begin position="144"/>
        <end position="156"/>
    </location>
</feature>
<keyword evidence="5" id="KW-1185">Reference proteome</keyword>
<dbReference type="InterPro" id="IPR018929">
    <property type="entry name" value="DUF2510"/>
</dbReference>
<evidence type="ECO:0000259" key="3">
    <source>
        <dbReference type="Pfam" id="PF10708"/>
    </source>
</evidence>
<keyword evidence="2" id="KW-1133">Transmembrane helix</keyword>
<dbReference type="RefSeq" id="WP_344065455.1">
    <property type="nucleotide sequence ID" value="NZ_BAAAOH010000001.1"/>
</dbReference>
<accession>A0ABP5EIH6</accession>